<dbReference type="PROSITE" id="PS50005">
    <property type="entry name" value="TPR"/>
    <property type="match status" value="1"/>
</dbReference>
<dbReference type="Pfam" id="PF10516">
    <property type="entry name" value="SHNi-TPR"/>
    <property type="match status" value="1"/>
</dbReference>
<feature type="compositionally biased region" description="Acidic residues" evidence="8">
    <location>
        <begin position="174"/>
        <end position="186"/>
    </location>
</feature>
<dbReference type="SUPFAM" id="SSF48452">
    <property type="entry name" value="TPR-like"/>
    <property type="match status" value="1"/>
</dbReference>
<dbReference type="Proteomes" id="UP001150538">
    <property type="component" value="Unassembled WGS sequence"/>
</dbReference>
<dbReference type="GO" id="GO:0034080">
    <property type="term" value="P:CENP-A containing chromatin assembly"/>
    <property type="evidence" value="ECO:0007669"/>
    <property type="project" value="TreeGrafter"/>
</dbReference>
<feature type="compositionally biased region" description="Basic and acidic residues" evidence="8">
    <location>
        <begin position="121"/>
        <end position="151"/>
    </location>
</feature>
<gene>
    <name evidence="10" type="ORF">H4219_001152</name>
</gene>
<keyword evidence="3" id="KW-0677">Repeat</keyword>
<dbReference type="EMBL" id="JANBPU010000010">
    <property type="protein sequence ID" value="KAJ1920753.1"/>
    <property type="molecule type" value="Genomic_DNA"/>
</dbReference>
<feature type="compositionally biased region" description="Basic and acidic residues" evidence="8">
    <location>
        <begin position="404"/>
        <end position="420"/>
    </location>
</feature>
<feature type="coiled-coil region" evidence="7">
    <location>
        <begin position="277"/>
        <end position="307"/>
    </location>
</feature>
<evidence type="ECO:0000256" key="5">
    <source>
        <dbReference type="ARBA" id="ARBA00023242"/>
    </source>
</evidence>
<keyword evidence="5" id="KW-0539">Nucleus</keyword>
<evidence type="ECO:0000259" key="9">
    <source>
        <dbReference type="Pfam" id="PF10516"/>
    </source>
</evidence>
<dbReference type="InterPro" id="IPR011990">
    <property type="entry name" value="TPR-like_helical_dom_sf"/>
</dbReference>
<dbReference type="SMART" id="SM00028">
    <property type="entry name" value="TPR"/>
    <property type="match status" value="2"/>
</dbReference>
<evidence type="ECO:0000256" key="4">
    <source>
        <dbReference type="ARBA" id="ARBA00022803"/>
    </source>
</evidence>
<dbReference type="PANTHER" id="PTHR15081:SF1">
    <property type="entry name" value="NUCLEAR AUTOANTIGENIC SPERM PROTEIN"/>
    <property type="match status" value="1"/>
</dbReference>
<dbReference type="Gene3D" id="1.25.40.10">
    <property type="entry name" value="Tetratricopeptide repeat domain"/>
    <property type="match status" value="1"/>
</dbReference>
<name>A0A9W8DWH5_9FUNG</name>
<evidence type="ECO:0000256" key="3">
    <source>
        <dbReference type="ARBA" id="ARBA00022737"/>
    </source>
</evidence>
<dbReference type="InterPro" id="IPR019734">
    <property type="entry name" value="TPR_rpt"/>
</dbReference>
<feature type="region of interest" description="Disordered" evidence="8">
    <location>
        <begin position="367"/>
        <end position="420"/>
    </location>
</feature>
<dbReference type="AlphaFoldDB" id="A0A9W8DWH5"/>
<protein>
    <recommendedName>
        <fullName evidence="9">Tetratricopeptide SHNi-TPR domain-containing protein</fullName>
    </recommendedName>
</protein>
<comment type="similarity">
    <text evidence="2">Belongs to the NASP family.</text>
</comment>
<keyword evidence="7" id="KW-0175">Coiled coil</keyword>
<feature type="region of interest" description="Disordered" evidence="8">
    <location>
        <begin position="106"/>
        <end position="186"/>
    </location>
</feature>
<evidence type="ECO:0000256" key="8">
    <source>
        <dbReference type="SAM" id="MobiDB-lite"/>
    </source>
</evidence>
<keyword evidence="4 6" id="KW-0802">TPR repeat</keyword>
<dbReference type="GO" id="GO:0005654">
    <property type="term" value="C:nucleoplasm"/>
    <property type="evidence" value="ECO:0007669"/>
    <property type="project" value="TreeGrafter"/>
</dbReference>
<comment type="caution">
    <text evidence="10">The sequence shown here is derived from an EMBL/GenBank/DDBJ whole genome shotgun (WGS) entry which is preliminary data.</text>
</comment>
<dbReference type="PANTHER" id="PTHR15081">
    <property type="entry name" value="NUCLEAR AUTOANTIGENIC SPERM PROTEIN NASP -RELATED"/>
    <property type="match status" value="1"/>
</dbReference>
<dbReference type="GO" id="GO:0042393">
    <property type="term" value="F:histone binding"/>
    <property type="evidence" value="ECO:0007669"/>
    <property type="project" value="TreeGrafter"/>
</dbReference>
<evidence type="ECO:0000313" key="11">
    <source>
        <dbReference type="Proteomes" id="UP001150538"/>
    </source>
</evidence>
<evidence type="ECO:0000256" key="2">
    <source>
        <dbReference type="ARBA" id="ARBA00008402"/>
    </source>
</evidence>
<feature type="domain" description="Tetratricopeptide SHNi-TPR" evidence="9">
    <location>
        <begin position="215"/>
        <end position="249"/>
    </location>
</feature>
<accession>A0A9W8DWH5</accession>
<evidence type="ECO:0000256" key="6">
    <source>
        <dbReference type="PROSITE-ProRule" id="PRU00339"/>
    </source>
</evidence>
<evidence type="ECO:0000256" key="7">
    <source>
        <dbReference type="SAM" id="Coils"/>
    </source>
</evidence>
<organism evidence="10 11">
    <name type="scientific">Mycoemilia scoparia</name>
    <dbReference type="NCBI Taxonomy" id="417184"/>
    <lineage>
        <taxon>Eukaryota</taxon>
        <taxon>Fungi</taxon>
        <taxon>Fungi incertae sedis</taxon>
        <taxon>Zoopagomycota</taxon>
        <taxon>Kickxellomycotina</taxon>
        <taxon>Kickxellomycetes</taxon>
        <taxon>Kickxellales</taxon>
        <taxon>Kickxellaceae</taxon>
        <taxon>Mycoemilia</taxon>
    </lineage>
</organism>
<reference evidence="10" key="1">
    <citation type="submission" date="2022-07" db="EMBL/GenBank/DDBJ databases">
        <title>Phylogenomic reconstructions and comparative analyses of Kickxellomycotina fungi.</title>
        <authorList>
            <person name="Reynolds N.K."/>
            <person name="Stajich J.E."/>
            <person name="Barry K."/>
            <person name="Grigoriev I.V."/>
            <person name="Crous P."/>
            <person name="Smith M.E."/>
        </authorList>
    </citation>
    <scope>NUCLEOTIDE SEQUENCE</scope>
    <source>
        <strain evidence="10">NBRC 100468</strain>
    </source>
</reference>
<dbReference type="GO" id="GO:0006335">
    <property type="term" value="P:DNA replication-dependent chromatin assembly"/>
    <property type="evidence" value="ECO:0007669"/>
    <property type="project" value="TreeGrafter"/>
</dbReference>
<comment type="subcellular location">
    <subcellularLocation>
        <location evidence="1">Nucleus</location>
    </subcellularLocation>
</comment>
<dbReference type="OrthoDB" id="5587616at2759"/>
<evidence type="ECO:0000313" key="10">
    <source>
        <dbReference type="EMBL" id="KAJ1920753.1"/>
    </source>
</evidence>
<keyword evidence="11" id="KW-1185">Reference proteome</keyword>
<feature type="repeat" description="TPR" evidence="6">
    <location>
        <begin position="215"/>
        <end position="248"/>
    </location>
</feature>
<dbReference type="InterPro" id="IPR051730">
    <property type="entry name" value="NASP-like"/>
</dbReference>
<sequence>MTEKGKSVDNNPQTSADQDAKMAVLPVISELIDKGTRAFALEQWEDAINYFGEMSQTTQVSEQAFGSQSPRYADALVMYGRALLQNAIHQTTLLAKKTLAEAAAKSQQVEENGTPAKKGHIQFEGEPDFRAFDEDGADEKEGEKNCDEPEKVAGTSKEQSNGKEAETSNGGDEGGNDNEDEDDTGDDFSAAWEVLDVARVIQEQQPGKDAQLKLSETLMLLGDVSMESESFEQATKDFEHALLVKKQHLADDDRELAEAYYKLALAYEYNKETGKAIESLESVKQVLDKHKNRLMEEQKNASEDKTKSITEEIKDIDELLNDVSLKCEEWKAPKPATSIGLGTDSPIPISEEAKAILEQALKAGTVNDLTSLARSKKAKAKENPASENGNDPSVDSSAQSAGKRKVDNEPENEESKKAKV</sequence>
<dbReference type="InterPro" id="IPR019544">
    <property type="entry name" value="Tetratricopeptide_SHNi-TPR_dom"/>
</dbReference>
<proteinExistence type="inferred from homology"/>
<evidence type="ECO:0000256" key="1">
    <source>
        <dbReference type="ARBA" id="ARBA00004123"/>
    </source>
</evidence>
<feature type="compositionally biased region" description="Polar residues" evidence="8">
    <location>
        <begin position="385"/>
        <end position="400"/>
    </location>
</feature>